<comment type="caution">
    <text evidence="3">The sequence shown here is derived from an EMBL/GenBank/DDBJ whole genome shotgun (WGS) entry which is preliminary data.</text>
</comment>
<organism evidence="3 4">
    <name type="scientific">Microbacterium gilvum</name>
    <dbReference type="NCBI Taxonomy" id="1336204"/>
    <lineage>
        <taxon>Bacteria</taxon>
        <taxon>Bacillati</taxon>
        <taxon>Actinomycetota</taxon>
        <taxon>Actinomycetes</taxon>
        <taxon>Micrococcales</taxon>
        <taxon>Microbacteriaceae</taxon>
        <taxon>Microbacterium</taxon>
    </lineage>
</organism>
<evidence type="ECO:0000259" key="2">
    <source>
        <dbReference type="PROSITE" id="PS51186"/>
    </source>
</evidence>
<evidence type="ECO:0000313" key="3">
    <source>
        <dbReference type="EMBL" id="GAA4781900.1"/>
    </source>
</evidence>
<feature type="domain" description="N-acetyltransferase" evidence="2">
    <location>
        <begin position="25"/>
        <end position="168"/>
    </location>
</feature>
<evidence type="ECO:0000256" key="1">
    <source>
        <dbReference type="SAM" id="MobiDB-lite"/>
    </source>
</evidence>
<proteinExistence type="predicted"/>
<dbReference type="PROSITE" id="PS51186">
    <property type="entry name" value="GNAT"/>
    <property type="match status" value="1"/>
</dbReference>
<reference evidence="4" key="1">
    <citation type="journal article" date="2019" name="Int. J. Syst. Evol. Microbiol.">
        <title>The Global Catalogue of Microorganisms (GCM) 10K type strain sequencing project: providing services to taxonomists for standard genome sequencing and annotation.</title>
        <authorList>
            <consortium name="The Broad Institute Genomics Platform"/>
            <consortium name="The Broad Institute Genome Sequencing Center for Infectious Disease"/>
            <person name="Wu L."/>
            <person name="Ma J."/>
        </authorList>
    </citation>
    <scope>NUCLEOTIDE SEQUENCE [LARGE SCALE GENOMIC DNA]</scope>
    <source>
        <strain evidence="4">JCM 18537</strain>
    </source>
</reference>
<dbReference type="InterPro" id="IPR000182">
    <property type="entry name" value="GNAT_dom"/>
</dbReference>
<dbReference type="PANTHER" id="PTHR43441">
    <property type="entry name" value="RIBOSOMAL-PROTEIN-SERINE ACETYLTRANSFERASE"/>
    <property type="match status" value="1"/>
</dbReference>
<dbReference type="Gene3D" id="3.40.630.30">
    <property type="match status" value="1"/>
</dbReference>
<dbReference type="PANTHER" id="PTHR43441:SF10">
    <property type="entry name" value="ACETYLTRANSFERASE"/>
    <property type="match status" value="1"/>
</dbReference>
<feature type="region of interest" description="Disordered" evidence="1">
    <location>
        <begin position="194"/>
        <end position="216"/>
    </location>
</feature>
<dbReference type="RefSeq" id="WP_345440620.1">
    <property type="nucleotide sequence ID" value="NZ_BAABKO010000005.1"/>
</dbReference>
<evidence type="ECO:0000313" key="4">
    <source>
        <dbReference type="Proteomes" id="UP001501645"/>
    </source>
</evidence>
<gene>
    <name evidence="3" type="ORF">GCM10023351_28990</name>
</gene>
<keyword evidence="4" id="KW-1185">Reference proteome</keyword>
<sequence length="216" mass="23548">MRETLALRTARLELAPPIADDIDAIHLACQDPAVQRWTAIPSPYTRDDAAAFVARSIERSRTGEECTWAVHDAEGLVGMIGLHRIADGAAEIGYWMSAGARGRGYGAEAGCAVVDFALGPMRLERIEWHAVAGNEASARLAQSLGFRFEGTRREGLRTDGRREDAWIAGLVSTDDRSPVEWPVLAPRTAPLRVRRRRPRPARTSAPRTAASIALQG</sequence>
<dbReference type="EMBL" id="BAABKO010000005">
    <property type="protein sequence ID" value="GAA4781900.1"/>
    <property type="molecule type" value="Genomic_DNA"/>
</dbReference>
<dbReference type="InterPro" id="IPR051908">
    <property type="entry name" value="Ribosomal_N-acetyltransferase"/>
</dbReference>
<protein>
    <submittedName>
        <fullName evidence="3">GNAT family N-acetyltransferase</fullName>
    </submittedName>
</protein>
<dbReference type="SUPFAM" id="SSF55729">
    <property type="entry name" value="Acyl-CoA N-acyltransferases (Nat)"/>
    <property type="match status" value="1"/>
</dbReference>
<dbReference type="Proteomes" id="UP001501645">
    <property type="component" value="Unassembled WGS sequence"/>
</dbReference>
<accession>A0ABP9AID0</accession>
<name>A0ABP9AID0_9MICO</name>
<dbReference type="Pfam" id="PF13302">
    <property type="entry name" value="Acetyltransf_3"/>
    <property type="match status" value="1"/>
</dbReference>
<feature type="compositionally biased region" description="Low complexity" evidence="1">
    <location>
        <begin position="201"/>
        <end position="210"/>
    </location>
</feature>
<dbReference type="InterPro" id="IPR016181">
    <property type="entry name" value="Acyl_CoA_acyltransferase"/>
</dbReference>